<gene>
    <name evidence="4" type="ORF">KDA82_16935</name>
</gene>
<dbReference type="GO" id="GO:0005576">
    <property type="term" value="C:extracellular region"/>
    <property type="evidence" value="ECO:0007669"/>
    <property type="project" value="TreeGrafter"/>
</dbReference>
<feature type="region of interest" description="Disordered" evidence="1">
    <location>
        <begin position="347"/>
        <end position="366"/>
    </location>
</feature>
<protein>
    <submittedName>
        <fullName evidence="4">MCE family protein</fullName>
    </submittedName>
</protein>
<evidence type="ECO:0000313" key="4">
    <source>
        <dbReference type="EMBL" id="MBR7674674.1"/>
    </source>
</evidence>
<evidence type="ECO:0000256" key="1">
    <source>
        <dbReference type="SAM" id="MobiDB-lite"/>
    </source>
</evidence>
<dbReference type="AlphaFoldDB" id="A0A8T4IZH0"/>
<dbReference type="Pfam" id="PF02470">
    <property type="entry name" value="MlaD"/>
    <property type="match status" value="1"/>
</dbReference>
<dbReference type="PANTHER" id="PTHR33371">
    <property type="entry name" value="INTERMEMBRANE PHOSPHOLIPID TRANSPORT SYSTEM BINDING PROTEIN MLAD-RELATED"/>
    <property type="match status" value="1"/>
</dbReference>
<feature type="domain" description="Mammalian cell entry C-terminal" evidence="3">
    <location>
        <begin position="147"/>
        <end position="348"/>
    </location>
</feature>
<evidence type="ECO:0000259" key="2">
    <source>
        <dbReference type="Pfam" id="PF02470"/>
    </source>
</evidence>
<name>A0A8T4IZH0_9ACTN</name>
<evidence type="ECO:0000259" key="3">
    <source>
        <dbReference type="Pfam" id="PF11887"/>
    </source>
</evidence>
<keyword evidence="5" id="KW-1185">Reference proteome</keyword>
<dbReference type="InterPro" id="IPR052336">
    <property type="entry name" value="MlaD_Phospholipid_Transporter"/>
</dbReference>
<proteinExistence type="predicted"/>
<evidence type="ECO:0000313" key="5">
    <source>
        <dbReference type="Proteomes" id="UP000675554"/>
    </source>
</evidence>
<sequence>MRTVRGLRRKPREKTLSRGKSRLRRPWFKPVRERNPLAVTLAGLLLMSLAGLGAYRADSLPLVGAGTTYTAEFTESAGLNEGDEVRVAGVKVGEVGSVALDGARVRVAFTVEDAWVGDRSTVGIALKTLLGAKYLAVDPHGSAAQDPDRTIPAGRTTSPFDVVDAFEGLGETAGELDSAKLAESFEAISDTFENTPGDVRKAAKGLTDLSRTVSSRDAELSELLKGTHRIGRTLNSQSGNFEALLEDGNLLLAEVRKRRGAIHRLLTGTRDLGTELKGVVADNEAQLRPALRALNRVTGVLAKNRDQLDKTLAAAGPYYRLMGNALGNGRWMDAYVCGLVPDNYLPEDTPPDEGCMPPKSGSGGGR</sequence>
<organism evidence="4 5">
    <name type="scientific">Streptomyces daliensis</name>
    <dbReference type="NCBI Taxonomy" id="299421"/>
    <lineage>
        <taxon>Bacteria</taxon>
        <taxon>Bacillati</taxon>
        <taxon>Actinomycetota</taxon>
        <taxon>Actinomycetes</taxon>
        <taxon>Kitasatosporales</taxon>
        <taxon>Streptomycetaceae</taxon>
        <taxon>Streptomyces</taxon>
    </lineage>
</organism>
<reference evidence="4" key="1">
    <citation type="submission" date="2021-04" db="EMBL/GenBank/DDBJ databases">
        <title>Sequencing of actinobacteria type strains.</title>
        <authorList>
            <person name="Nguyen G.-S."/>
            <person name="Wentzel A."/>
        </authorList>
    </citation>
    <scope>NUCLEOTIDE SEQUENCE</scope>
    <source>
        <strain evidence="4">DSM 42095</strain>
    </source>
</reference>
<dbReference type="NCBIfam" id="TIGR00996">
    <property type="entry name" value="Mtu_fam_mce"/>
    <property type="match status" value="1"/>
</dbReference>
<dbReference type="PANTHER" id="PTHR33371:SF18">
    <property type="entry name" value="MCE-FAMILY PROTEIN MCE3C"/>
    <property type="match status" value="1"/>
</dbReference>
<comment type="caution">
    <text evidence="4">The sequence shown here is derived from an EMBL/GenBank/DDBJ whole genome shotgun (WGS) entry which is preliminary data.</text>
</comment>
<dbReference type="PRINTS" id="PR01782">
    <property type="entry name" value="MCEVIRFACTOR"/>
</dbReference>
<dbReference type="EMBL" id="JAGSMN010000365">
    <property type="protein sequence ID" value="MBR7674674.1"/>
    <property type="molecule type" value="Genomic_DNA"/>
</dbReference>
<dbReference type="Proteomes" id="UP000675554">
    <property type="component" value="Unassembled WGS sequence"/>
</dbReference>
<dbReference type="InterPro" id="IPR003399">
    <property type="entry name" value="Mce/MlaD"/>
</dbReference>
<accession>A0A8T4IZH0</accession>
<dbReference type="InterPro" id="IPR005693">
    <property type="entry name" value="Mce"/>
</dbReference>
<dbReference type="Pfam" id="PF11887">
    <property type="entry name" value="Mce4_CUP1"/>
    <property type="match status" value="1"/>
</dbReference>
<dbReference type="InterPro" id="IPR024516">
    <property type="entry name" value="Mce_C"/>
</dbReference>
<feature type="domain" description="Mce/MlaD" evidence="2">
    <location>
        <begin position="66"/>
        <end position="139"/>
    </location>
</feature>
<feature type="region of interest" description="Disordered" evidence="1">
    <location>
        <begin position="1"/>
        <end position="20"/>
    </location>
</feature>